<reference evidence="5" key="1">
    <citation type="submission" date="2016-10" db="EMBL/GenBank/DDBJ databases">
        <authorList>
            <person name="Varghese N."/>
            <person name="Submissions S."/>
        </authorList>
    </citation>
    <scope>NUCLEOTIDE SEQUENCE [LARGE SCALE GENOMIC DNA]</scope>
    <source>
        <strain evidence="5">Nm10</strain>
    </source>
</reference>
<accession>A0A1H2E2C5</accession>
<organism evidence="4 5">
    <name type="scientific">Nitrosomonas ureae</name>
    <dbReference type="NCBI Taxonomy" id="44577"/>
    <lineage>
        <taxon>Bacteria</taxon>
        <taxon>Pseudomonadati</taxon>
        <taxon>Pseudomonadota</taxon>
        <taxon>Betaproteobacteria</taxon>
        <taxon>Nitrosomonadales</taxon>
        <taxon>Nitrosomonadaceae</taxon>
        <taxon>Nitrosomonas</taxon>
    </lineage>
</organism>
<keyword evidence="1" id="KW-0472">Membrane</keyword>
<sequence length="302" mass="34389">MNFTCNKPVTAVIVNYNSGPLLASCVHAVLQQVRQVVVVDNASSDTSLTELENKLSSEKLLHIVRLHNNVGFAAGCNAGLKLSTQSLILFLNPDCILQGNSMQRMVQVIESDTHIGMVGGFLVNPDGSEQGGGRRAIPTPWRAFVRAFGLYRLEKFWPHLFFDFHLNNKPLPLVPIEVEAISGALMLVKREAIDDVGLWDEDYFLHCEDLDLCMRFKQKKWKIVFIPDAPVVHFQGTCSHSRPFFVTWHKHKGMLRFYRKFFQRQYPPMLMGLVSLAVWSRFGVAVMFLSAQYCYRLLKIKI</sequence>
<name>A0A1H2E2C5_9PROT</name>
<protein>
    <recommendedName>
        <fullName evidence="2 3">Glycosyltransferase 2-like domain-containing protein</fullName>
    </recommendedName>
</protein>
<dbReference type="AlphaFoldDB" id="A0A1H2E2C5"/>
<dbReference type="Gene3D" id="3.90.550.10">
    <property type="entry name" value="Spore Coat Polysaccharide Biosynthesis Protein SpsA, Chain A"/>
    <property type="match status" value="1"/>
</dbReference>
<dbReference type="PANTHER" id="PTHR43179:SF7">
    <property type="entry name" value="RHAMNOSYLTRANSFERASE WBBL"/>
    <property type="match status" value="1"/>
</dbReference>
<keyword evidence="1" id="KW-0812">Transmembrane</keyword>
<dbReference type="InterPro" id="IPR029044">
    <property type="entry name" value="Nucleotide-diphossugar_trans"/>
</dbReference>
<dbReference type="PANTHER" id="PTHR43179">
    <property type="entry name" value="RHAMNOSYLTRANSFERASE WBBL"/>
    <property type="match status" value="1"/>
</dbReference>
<dbReference type="SUPFAM" id="SSF53448">
    <property type="entry name" value="Nucleotide-diphospho-sugar transferases"/>
    <property type="match status" value="1"/>
</dbReference>
<dbReference type="Pfam" id="PF13632">
    <property type="entry name" value="Glyco_trans_2_3"/>
    <property type="match status" value="1"/>
</dbReference>
<feature type="transmembrane region" description="Helical" evidence="1">
    <location>
        <begin position="269"/>
        <end position="291"/>
    </location>
</feature>
<keyword evidence="5" id="KW-1185">Reference proteome</keyword>
<dbReference type="RefSeq" id="WP_062560010.1">
    <property type="nucleotide sequence ID" value="NZ_CP013341.1"/>
</dbReference>
<evidence type="ECO:0000313" key="4">
    <source>
        <dbReference type="EMBL" id="SDT89251.1"/>
    </source>
</evidence>
<dbReference type="InterPro" id="IPR001173">
    <property type="entry name" value="Glyco_trans_2-like"/>
</dbReference>
<gene>
    <name evidence="4" type="ORF">SAMN05216406_10867</name>
</gene>
<evidence type="ECO:0000259" key="2">
    <source>
        <dbReference type="Pfam" id="PF00535"/>
    </source>
</evidence>
<feature type="domain" description="Glycosyltransferase 2-like" evidence="2">
    <location>
        <begin position="11"/>
        <end position="151"/>
    </location>
</feature>
<dbReference type="KEGG" id="nur:ATY38_15045"/>
<keyword evidence="1" id="KW-1133">Transmembrane helix</keyword>
<evidence type="ECO:0000313" key="5">
    <source>
        <dbReference type="Proteomes" id="UP000182882"/>
    </source>
</evidence>
<evidence type="ECO:0000259" key="3">
    <source>
        <dbReference type="Pfam" id="PF13632"/>
    </source>
</evidence>
<dbReference type="Proteomes" id="UP000182882">
    <property type="component" value="Unassembled WGS sequence"/>
</dbReference>
<dbReference type="Pfam" id="PF00535">
    <property type="entry name" value="Glycos_transf_2"/>
    <property type="match status" value="1"/>
</dbReference>
<dbReference type="PROSITE" id="PS51257">
    <property type="entry name" value="PROKAR_LIPOPROTEIN"/>
    <property type="match status" value="1"/>
</dbReference>
<feature type="domain" description="Glycosyltransferase 2-like" evidence="3">
    <location>
        <begin position="180"/>
        <end position="233"/>
    </location>
</feature>
<evidence type="ECO:0000256" key="1">
    <source>
        <dbReference type="SAM" id="Phobius"/>
    </source>
</evidence>
<proteinExistence type="predicted"/>
<dbReference type="EMBL" id="FNLN01000008">
    <property type="protein sequence ID" value="SDT89251.1"/>
    <property type="molecule type" value="Genomic_DNA"/>
</dbReference>